<dbReference type="Proteomes" id="UP001564408">
    <property type="component" value="Unassembled WGS sequence"/>
</dbReference>
<dbReference type="InterPro" id="IPR044672">
    <property type="entry name" value="MOCS2A"/>
</dbReference>
<reference evidence="4 5" key="1">
    <citation type="submission" date="2024-05" db="EMBL/GenBank/DDBJ databases">
        <title>Genome Sequence and Characterization of the New Strain Purple Sulfur Bacterium of Genus Thioalkalicoccus.</title>
        <authorList>
            <person name="Bryantseva I.A."/>
            <person name="Kyndt J.A."/>
            <person name="Imhoff J.F."/>
        </authorList>
    </citation>
    <scope>NUCLEOTIDE SEQUENCE [LARGE SCALE GENOMIC DNA]</scope>
    <source>
        <strain evidence="4 5">Um2</strain>
    </source>
</reference>
<accession>A0ABV4BB88</accession>
<comment type="similarity">
    <text evidence="2">Belongs to the MoaD family.</text>
</comment>
<dbReference type="RefSeq" id="WP_369666013.1">
    <property type="nucleotide sequence ID" value="NZ_JBDKXB010000004.1"/>
</dbReference>
<proteinExistence type="inferred from homology"/>
<evidence type="ECO:0000256" key="3">
    <source>
        <dbReference type="ARBA" id="ARBA00024247"/>
    </source>
</evidence>
<dbReference type="PANTHER" id="PTHR33359">
    <property type="entry name" value="MOLYBDOPTERIN SYNTHASE SULFUR CARRIER SUBUNIT"/>
    <property type="match status" value="1"/>
</dbReference>
<evidence type="ECO:0000256" key="2">
    <source>
        <dbReference type="ARBA" id="ARBA00024200"/>
    </source>
</evidence>
<dbReference type="InterPro" id="IPR003749">
    <property type="entry name" value="ThiS/MoaD-like"/>
</dbReference>
<dbReference type="PANTHER" id="PTHR33359:SF1">
    <property type="entry name" value="MOLYBDOPTERIN SYNTHASE SULFUR CARRIER SUBUNIT"/>
    <property type="match status" value="1"/>
</dbReference>
<dbReference type="InterPro" id="IPR012675">
    <property type="entry name" value="Beta-grasp_dom_sf"/>
</dbReference>
<dbReference type="SUPFAM" id="SSF54285">
    <property type="entry name" value="MoaD/ThiS"/>
    <property type="match status" value="1"/>
</dbReference>
<comment type="caution">
    <text evidence="4">The sequence shown here is derived from an EMBL/GenBank/DDBJ whole genome shotgun (WGS) entry which is preliminary data.</text>
</comment>
<sequence>MIRILYFASLRERVGCADETFDPTPTHSLTVADLADRLAARGGAWAEAFAADARPLSAVNQAMARPSTPISDGDEVAFFPPVTGG</sequence>
<keyword evidence="5" id="KW-1185">Reference proteome</keyword>
<evidence type="ECO:0000256" key="1">
    <source>
        <dbReference type="ARBA" id="ARBA00022741"/>
    </source>
</evidence>
<dbReference type="Gene3D" id="3.10.20.30">
    <property type="match status" value="1"/>
</dbReference>
<evidence type="ECO:0000313" key="4">
    <source>
        <dbReference type="EMBL" id="MEY6431626.1"/>
    </source>
</evidence>
<name>A0ABV4BB88_9GAMM</name>
<dbReference type="NCBIfam" id="TIGR01682">
    <property type="entry name" value="moaD"/>
    <property type="match status" value="1"/>
</dbReference>
<organism evidence="4 5">
    <name type="scientific">Thioalkalicoccus limnaeus</name>
    <dbReference type="NCBI Taxonomy" id="120681"/>
    <lineage>
        <taxon>Bacteria</taxon>
        <taxon>Pseudomonadati</taxon>
        <taxon>Pseudomonadota</taxon>
        <taxon>Gammaproteobacteria</taxon>
        <taxon>Chromatiales</taxon>
        <taxon>Chromatiaceae</taxon>
        <taxon>Thioalkalicoccus</taxon>
    </lineage>
</organism>
<dbReference type="CDD" id="cd00754">
    <property type="entry name" value="Ubl_MoaD"/>
    <property type="match status" value="1"/>
</dbReference>
<protein>
    <recommendedName>
        <fullName evidence="3">Molybdopterin synthase sulfur carrier subunit</fullName>
    </recommendedName>
</protein>
<dbReference type="Pfam" id="PF02597">
    <property type="entry name" value="ThiS"/>
    <property type="match status" value="1"/>
</dbReference>
<dbReference type="InterPro" id="IPR016155">
    <property type="entry name" value="Mopterin_synth/thiamin_S_b"/>
</dbReference>
<keyword evidence="1" id="KW-0547">Nucleotide-binding</keyword>
<dbReference type="EMBL" id="JBDKXB010000004">
    <property type="protein sequence ID" value="MEY6431626.1"/>
    <property type="molecule type" value="Genomic_DNA"/>
</dbReference>
<evidence type="ECO:0000313" key="5">
    <source>
        <dbReference type="Proteomes" id="UP001564408"/>
    </source>
</evidence>
<gene>
    <name evidence="4" type="primary">moaD</name>
    <name evidence="4" type="ORF">ABC977_04300</name>
</gene>